<keyword evidence="4" id="KW-1185">Reference proteome</keyword>
<keyword evidence="3" id="KW-0378">Hydrolase</keyword>
<dbReference type="Gene3D" id="2.30.30.110">
    <property type="match status" value="1"/>
</dbReference>
<dbReference type="PANTHER" id="PTHR33988:SF3">
    <property type="entry name" value="ENDORIBONUCLEASE TOXIN CHPB-RELATED"/>
    <property type="match status" value="1"/>
</dbReference>
<evidence type="ECO:0000256" key="2">
    <source>
        <dbReference type="ARBA" id="ARBA00022649"/>
    </source>
</evidence>
<sequence length="113" mass="12595">MVNNYFPDRGDVVWLQFNPQAGSEQAGKRPAVVLSPKEYNQKTGLALFCPITSKIKGYPFEVRLPEGLPVGGVILADQIKSLDWISRSAQFVGIMPVEIMQEVILKAETLFKE</sequence>
<comment type="similarity">
    <text evidence="1">Belongs to the PemK/MazF family.</text>
</comment>
<dbReference type="EMBL" id="SPQQ01000001">
    <property type="protein sequence ID" value="TGE39865.1"/>
    <property type="molecule type" value="Genomic_DNA"/>
</dbReference>
<dbReference type="Pfam" id="PF02452">
    <property type="entry name" value="PemK_toxin"/>
    <property type="match status" value="1"/>
</dbReference>
<gene>
    <name evidence="3" type="primary">mazF</name>
    <name evidence="3" type="ORF">E4K67_02435</name>
</gene>
<evidence type="ECO:0000313" key="3">
    <source>
        <dbReference type="EMBL" id="TGE39865.1"/>
    </source>
</evidence>
<dbReference type="InterPro" id="IPR011067">
    <property type="entry name" value="Plasmid_toxin/cell-grow_inhib"/>
</dbReference>
<proteinExistence type="inferred from homology"/>
<evidence type="ECO:0000313" key="4">
    <source>
        <dbReference type="Proteomes" id="UP000298460"/>
    </source>
</evidence>
<accession>A0A4Z0RC11</accession>
<dbReference type="GO" id="GO:0016075">
    <property type="term" value="P:rRNA catabolic process"/>
    <property type="evidence" value="ECO:0007669"/>
    <property type="project" value="TreeGrafter"/>
</dbReference>
<evidence type="ECO:0000256" key="1">
    <source>
        <dbReference type="ARBA" id="ARBA00007521"/>
    </source>
</evidence>
<dbReference type="GO" id="GO:0004521">
    <property type="term" value="F:RNA endonuclease activity"/>
    <property type="evidence" value="ECO:0007669"/>
    <property type="project" value="TreeGrafter"/>
</dbReference>
<protein>
    <submittedName>
        <fullName evidence="3">Endoribonuclease MazF</fullName>
        <ecNumber evidence="3">3.1.27.-</ecNumber>
    </submittedName>
</protein>
<dbReference type="PANTHER" id="PTHR33988">
    <property type="entry name" value="ENDORIBONUCLEASE MAZF-RELATED"/>
    <property type="match status" value="1"/>
</dbReference>
<dbReference type="GO" id="GO:0003677">
    <property type="term" value="F:DNA binding"/>
    <property type="evidence" value="ECO:0007669"/>
    <property type="project" value="InterPro"/>
</dbReference>
<keyword evidence="2" id="KW-1277">Toxin-antitoxin system</keyword>
<dbReference type="OrthoDB" id="9808744at2"/>
<name>A0A4Z0RC11_9FIRM</name>
<dbReference type="Proteomes" id="UP000298460">
    <property type="component" value="Unassembled WGS sequence"/>
</dbReference>
<dbReference type="GO" id="GO:0016787">
    <property type="term" value="F:hydrolase activity"/>
    <property type="evidence" value="ECO:0007669"/>
    <property type="project" value="UniProtKB-KW"/>
</dbReference>
<dbReference type="RefSeq" id="WP_135544803.1">
    <property type="nucleotide sequence ID" value="NZ_SPQQ01000001.1"/>
</dbReference>
<organism evidence="3 4">
    <name type="scientific">Desulfosporosinus fructosivorans</name>
    <dbReference type="NCBI Taxonomy" id="2018669"/>
    <lineage>
        <taxon>Bacteria</taxon>
        <taxon>Bacillati</taxon>
        <taxon>Bacillota</taxon>
        <taxon>Clostridia</taxon>
        <taxon>Eubacteriales</taxon>
        <taxon>Desulfitobacteriaceae</taxon>
        <taxon>Desulfosporosinus</taxon>
    </lineage>
</organism>
<dbReference type="InterPro" id="IPR003477">
    <property type="entry name" value="PemK-like"/>
</dbReference>
<dbReference type="GO" id="GO:0006402">
    <property type="term" value="P:mRNA catabolic process"/>
    <property type="evidence" value="ECO:0007669"/>
    <property type="project" value="TreeGrafter"/>
</dbReference>
<dbReference type="EC" id="3.1.27.-" evidence="3"/>
<comment type="caution">
    <text evidence="3">The sequence shown here is derived from an EMBL/GenBank/DDBJ whole genome shotgun (WGS) entry which is preliminary data.</text>
</comment>
<dbReference type="SUPFAM" id="SSF50118">
    <property type="entry name" value="Cell growth inhibitor/plasmid maintenance toxic component"/>
    <property type="match status" value="1"/>
</dbReference>
<dbReference type="AlphaFoldDB" id="A0A4Z0RC11"/>
<reference evidence="3 4" key="1">
    <citation type="submission" date="2019-03" db="EMBL/GenBank/DDBJ databases">
        <title>Draft Genome Sequence of Desulfosporosinus fructosivorans Strain 63.6F, Isolated from Marine Sediment in the Baltic Sea.</title>
        <authorList>
            <person name="Hausmann B."/>
            <person name="Vandieken V."/>
            <person name="Pjevac P."/>
            <person name="Schreck K."/>
            <person name="Herbold C.W."/>
            <person name="Loy A."/>
        </authorList>
    </citation>
    <scope>NUCLEOTIDE SEQUENCE [LARGE SCALE GENOMIC DNA]</scope>
    <source>
        <strain evidence="3 4">63.6F</strain>
    </source>
</reference>
<dbReference type="NCBIfam" id="NF007386">
    <property type="entry name" value="PRK09907.1"/>
    <property type="match status" value="1"/>
</dbReference>